<keyword evidence="1" id="KW-0540">Nuclease</keyword>
<dbReference type="InterPro" id="IPR014152">
    <property type="entry name" value="AddA"/>
</dbReference>
<dbReference type="PROSITE" id="PS51198">
    <property type="entry name" value="UVRD_HELICASE_ATP_BIND"/>
    <property type="match status" value="1"/>
</dbReference>
<comment type="caution">
    <text evidence="17">The sequence shown here is derived from an EMBL/GenBank/DDBJ whole genome shotgun (WGS) entry which is preliminary data.</text>
</comment>
<evidence type="ECO:0000256" key="6">
    <source>
        <dbReference type="ARBA" id="ARBA00022839"/>
    </source>
</evidence>
<dbReference type="Gene3D" id="3.90.320.10">
    <property type="match status" value="1"/>
</dbReference>
<protein>
    <recommendedName>
        <fullName evidence="12">DNA 3'-5' helicase</fullName>
        <ecNumber evidence="12">5.6.2.4</ecNumber>
    </recommendedName>
</protein>
<feature type="domain" description="UvrD-like helicase C-terminal" evidence="16">
    <location>
        <begin position="474"/>
        <end position="773"/>
    </location>
</feature>
<dbReference type="PANTHER" id="PTHR11070">
    <property type="entry name" value="UVRD / RECB / PCRA DNA HELICASE FAMILY MEMBER"/>
    <property type="match status" value="1"/>
</dbReference>
<evidence type="ECO:0000259" key="15">
    <source>
        <dbReference type="PROSITE" id="PS51198"/>
    </source>
</evidence>
<evidence type="ECO:0000256" key="11">
    <source>
        <dbReference type="ARBA" id="ARBA00034617"/>
    </source>
</evidence>
<evidence type="ECO:0000256" key="3">
    <source>
        <dbReference type="ARBA" id="ARBA00022763"/>
    </source>
</evidence>
<feature type="domain" description="UvrD-like helicase ATP-binding" evidence="15">
    <location>
        <begin position="3"/>
        <end position="473"/>
    </location>
</feature>
<dbReference type="Pfam" id="PF13361">
    <property type="entry name" value="UvrD_C"/>
    <property type="match status" value="1"/>
</dbReference>
<gene>
    <name evidence="17" type="primary">addA</name>
    <name evidence="17" type="ORF">IAA37_06350</name>
</gene>
<name>A0A9D2MJL5_9FIRM</name>
<comment type="catalytic activity">
    <reaction evidence="11">
        <text>Couples ATP hydrolysis with the unwinding of duplex DNA by translocating in the 3'-5' direction.</text>
        <dbReference type="EC" id="5.6.2.4"/>
    </reaction>
</comment>
<dbReference type="InterPro" id="IPR014017">
    <property type="entry name" value="DNA_helicase_UvrD-like_C"/>
</dbReference>
<dbReference type="InterPro" id="IPR027417">
    <property type="entry name" value="P-loop_NTPase"/>
</dbReference>
<dbReference type="InterPro" id="IPR000212">
    <property type="entry name" value="DNA_helicase_UvrD/REP"/>
</dbReference>
<dbReference type="GO" id="GO:0003677">
    <property type="term" value="F:DNA binding"/>
    <property type="evidence" value="ECO:0007669"/>
    <property type="project" value="UniProtKB-KW"/>
</dbReference>
<dbReference type="GO" id="GO:0000725">
    <property type="term" value="P:recombinational repair"/>
    <property type="evidence" value="ECO:0007669"/>
    <property type="project" value="TreeGrafter"/>
</dbReference>
<evidence type="ECO:0000256" key="13">
    <source>
        <dbReference type="ARBA" id="ARBA00048988"/>
    </source>
</evidence>
<evidence type="ECO:0000256" key="7">
    <source>
        <dbReference type="ARBA" id="ARBA00022840"/>
    </source>
</evidence>
<keyword evidence="6" id="KW-0269">Exonuclease</keyword>
<dbReference type="GO" id="GO:0033202">
    <property type="term" value="C:DNA helicase complex"/>
    <property type="evidence" value="ECO:0007669"/>
    <property type="project" value="TreeGrafter"/>
</dbReference>
<evidence type="ECO:0000256" key="1">
    <source>
        <dbReference type="ARBA" id="ARBA00022722"/>
    </source>
</evidence>
<dbReference type="GO" id="GO:0043138">
    <property type="term" value="F:3'-5' DNA helicase activity"/>
    <property type="evidence" value="ECO:0007669"/>
    <property type="project" value="UniProtKB-EC"/>
</dbReference>
<dbReference type="Proteomes" id="UP000823877">
    <property type="component" value="Unassembled WGS sequence"/>
</dbReference>
<dbReference type="Gene3D" id="3.40.50.300">
    <property type="entry name" value="P-loop containing nucleotide triphosphate hydrolases"/>
    <property type="match status" value="4"/>
</dbReference>
<reference evidence="17" key="2">
    <citation type="submission" date="2021-04" db="EMBL/GenBank/DDBJ databases">
        <authorList>
            <person name="Gilroy R."/>
        </authorList>
    </citation>
    <scope>NUCLEOTIDE SEQUENCE</scope>
    <source>
        <strain evidence="17">CHK188-16595</strain>
    </source>
</reference>
<dbReference type="NCBIfam" id="TIGR02785">
    <property type="entry name" value="addA_Gpos"/>
    <property type="match status" value="1"/>
</dbReference>
<organism evidence="17 18">
    <name type="scientific">Candidatus Eubacterium faecale</name>
    <dbReference type="NCBI Taxonomy" id="2838568"/>
    <lineage>
        <taxon>Bacteria</taxon>
        <taxon>Bacillati</taxon>
        <taxon>Bacillota</taxon>
        <taxon>Clostridia</taxon>
        <taxon>Eubacteriales</taxon>
        <taxon>Eubacteriaceae</taxon>
        <taxon>Eubacterium</taxon>
    </lineage>
</organism>
<keyword evidence="2 14" id="KW-0547">Nucleotide-binding</keyword>
<dbReference type="InterPro" id="IPR011604">
    <property type="entry name" value="PDDEXK-like_dom_sf"/>
</dbReference>
<keyword evidence="8" id="KW-0238">DNA-binding</keyword>
<comment type="catalytic activity">
    <reaction evidence="13">
        <text>ATP + H2O = ADP + phosphate + H(+)</text>
        <dbReference type="Rhea" id="RHEA:13065"/>
        <dbReference type="ChEBI" id="CHEBI:15377"/>
        <dbReference type="ChEBI" id="CHEBI:15378"/>
        <dbReference type="ChEBI" id="CHEBI:30616"/>
        <dbReference type="ChEBI" id="CHEBI:43474"/>
        <dbReference type="ChEBI" id="CHEBI:456216"/>
        <dbReference type="EC" id="5.6.2.4"/>
    </reaction>
</comment>
<dbReference type="Gene3D" id="1.10.486.10">
    <property type="entry name" value="PCRA, domain 4"/>
    <property type="match status" value="1"/>
</dbReference>
<accession>A0A9D2MJL5</accession>
<evidence type="ECO:0000256" key="5">
    <source>
        <dbReference type="ARBA" id="ARBA00022806"/>
    </source>
</evidence>
<keyword evidence="10" id="KW-0413">Isomerase</keyword>
<dbReference type="InterPro" id="IPR038726">
    <property type="entry name" value="PDDEXK_AddAB-type"/>
</dbReference>
<dbReference type="SUPFAM" id="SSF52980">
    <property type="entry name" value="Restriction endonuclease-like"/>
    <property type="match status" value="1"/>
</dbReference>
<evidence type="ECO:0000256" key="8">
    <source>
        <dbReference type="ARBA" id="ARBA00023125"/>
    </source>
</evidence>
<dbReference type="GO" id="GO:0005524">
    <property type="term" value="F:ATP binding"/>
    <property type="evidence" value="ECO:0007669"/>
    <property type="project" value="UniProtKB-UniRule"/>
</dbReference>
<dbReference type="Pfam" id="PF00580">
    <property type="entry name" value="UvrD-helicase"/>
    <property type="match status" value="1"/>
</dbReference>
<dbReference type="GO" id="GO:0005829">
    <property type="term" value="C:cytosol"/>
    <property type="evidence" value="ECO:0007669"/>
    <property type="project" value="TreeGrafter"/>
</dbReference>
<dbReference type="SUPFAM" id="SSF52540">
    <property type="entry name" value="P-loop containing nucleoside triphosphate hydrolases"/>
    <property type="match status" value="1"/>
</dbReference>
<reference evidence="17" key="1">
    <citation type="journal article" date="2021" name="PeerJ">
        <title>Extensive microbial diversity within the chicken gut microbiome revealed by metagenomics and culture.</title>
        <authorList>
            <person name="Gilroy R."/>
            <person name="Ravi A."/>
            <person name="Getino M."/>
            <person name="Pursley I."/>
            <person name="Horton D.L."/>
            <person name="Alikhan N.F."/>
            <person name="Baker D."/>
            <person name="Gharbi K."/>
            <person name="Hall N."/>
            <person name="Watson M."/>
            <person name="Adriaenssens E.M."/>
            <person name="Foster-Nyarko E."/>
            <person name="Jarju S."/>
            <person name="Secka A."/>
            <person name="Antonio M."/>
            <person name="Oren A."/>
            <person name="Chaudhuri R.R."/>
            <person name="La Ragione R."/>
            <person name="Hildebrand F."/>
            <person name="Pallen M.J."/>
        </authorList>
    </citation>
    <scope>NUCLEOTIDE SEQUENCE</scope>
    <source>
        <strain evidence="17">CHK188-16595</strain>
    </source>
</reference>
<sequence>MAKQWTEPQNDAILAKGGNIIVSAAAGSGKTAVLVERVVRIITSESDPVDIDKLLIVTFTIPAAAEMKARISSRLEELLKDTPGNRRILRQLSLIPSAKICTIDAFCLNLVKENFFDLSVSQDLSILDNAEADILSDNALNTVLDAFYEENDPDFIKLVETLSNPKDESGLISAVKNTYNYISAQPMPLLWLSRMIDAYKPGTPFENSVWYAAAVESVSDKLHYAMKLSDECLAFIDEQDSCAGYYMEILGAENAQCNRLICALELGWDNLIEELSNLEFPRFYPSKKSFETPGYKDEIVSRRNFYKDILNALRKEITIPSSRFEEDNAALYPILQTLYKVVARFSEEYMKRKQERNAYTFSDIEHFALDLLMDVDEDGNIVKSNAAKELESSFYEILVDEYQDTNEAQDTLFWLLSNGSNRFMVGDVKQSIYKFRLAMPYIFNQKKETYRDYNQDSPAGDARVILDRNFRSRKDICDFTNFLFSIFMSKKAGELDYNEKEYLNCGAVYPERQEPCISLKITDGCKSPDMDECEAAEIAKLIQKKIKAQEQVTDNGRERNIKFGDFAILLRSSKNHIDTYDRVLNSFGIPTVCETNADLLECAEIKMLLSLLKVIDNPSRDIPLLSVMMSPFYGFTADELAEIKLESGGAKHSLYTSVVNSKSEKAVSFIKEIQMFSKTAVTMNISSFIQYICEYKSVFAYMNALGNAMQRNANINAFIAFARNFDATSGVGLTSFLRLIDGIAESGEGIKAAELNAGSENAVKIMSIHHSKGLEFPVVILAGTSRKYNYSDLNNNILFNERFGVSLKRHNEEQLYRMETLPNKILKNINKSAALSENLRVLYVAVTRAKEQFIAMLSYENLENRILSDAVKIAGGTMDPCICRDISCDADFLLCCALLHPDGGELRSSSPVAVRVLDSSFSMNIEVCNFETEDTFSSDLEPAEPDASVIELIDERVNYKYPGLKNIHITAKLNASELDKKDAQQEFFALSKPAFMNDGGLTPGQKGTVMHTFMQFCNYKLASEDLEKEISRLAECGFLSEIQAQSLNRKQLRDFFMSDFASRMFSSDHIFREIKISSFVKANEVFDTDSEEQVLVRGISDCVFEENGELVLVDYKTDRVKTESELLERYKNQIAFYRKVIEKTLQKPVKSAVLYSFSLSKVCKYG</sequence>
<dbReference type="GO" id="GO:0004527">
    <property type="term" value="F:exonuclease activity"/>
    <property type="evidence" value="ECO:0007669"/>
    <property type="project" value="UniProtKB-KW"/>
</dbReference>
<evidence type="ECO:0000256" key="2">
    <source>
        <dbReference type="ARBA" id="ARBA00022741"/>
    </source>
</evidence>
<keyword evidence="3" id="KW-0227">DNA damage</keyword>
<dbReference type="AlphaFoldDB" id="A0A9D2MJL5"/>
<evidence type="ECO:0000256" key="9">
    <source>
        <dbReference type="ARBA" id="ARBA00023204"/>
    </source>
</evidence>
<keyword evidence="4 14" id="KW-0378">Hydrolase</keyword>
<dbReference type="InterPro" id="IPR014016">
    <property type="entry name" value="UvrD-like_ATP-bd"/>
</dbReference>
<dbReference type="Pfam" id="PF12705">
    <property type="entry name" value="PDDEXK_1"/>
    <property type="match status" value="1"/>
</dbReference>
<dbReference type="InterPro" id="IPR011335">
    <property type="entry name" value="Restrct_endonuc-II-like"/>
</dbReference>
<dbReference type="EMBL" id="DWXN01000012">
    <property type="protein sequence ID" value="HJB75278.1"/>
    <property type="molecule type" value="Genomic_DNA"/>
</dbReference>
<evidence type="ECO:0000256" key="12">
    <source>
        <dbReference type="ARBA" id="ARBA00034808"/>
    </source>
</evidence>
<evidence type="ECO:0000259" key="16">
    <source>
        <dbReference type="PROSITE" id="PS51217"/>
    </source>
</evidence>
<dbReference type="PANTHER" id="PTHR11070:SF48">
    <property type="entry name" value="ATP-DEPENDENT HELICASE_NUCLEASE SUBUNIT A"/>
    <property type="match status" value="1"/>
</dbReference>
<proteinExistence type="predicted"/>
<evidence type="ECO:0000313" key="18">
    <source>
        <dbReference type="Proteomes" id="UP000823877"/>
    </source>
</evidence>
<dbReference type="GO" id="GO:0006302">
    <property type="term" value="P:double-strand break repair"/>
    <property type="evidence" value="ECO:0007669"/>
    <property type="project" value="InterPro"/>
</dbReference>
<dbReference type="PROSITE" id="PS51217">
    <property type="entry name" value="UVRD_HELICASE_CTER"/>
    <property type="match status" value="1"/>
</dbReference>
<keyword evidence="7 14" id="KW-0067">ATP-binding</keyword>
<keyword evidence="9" id="KW-0234">DNA repair</keyword>
<feature type="binding site" evidence="14">
    <location>
        <begin position="24"/>
        <end position="31"/>
    </location>
    <ligand>
        <name>ATP</name>
        <dbReference type="ChEBI" id="CHEBI:30616"/>
    </ligand>
</feature>
<evidence type="ECO:0000256" key="4">
    <source>
        <dbReference type="ARBA" id="ARBA00022801"/>
    </source>
</evidence>
<dbReference type="EC" id="5.6.2.4" evidence="12"/>
<evidence type="ECO:0000256" key="10">
    <source>
        <dbReference type="ARBA" id="ARBA00023235"/>
    </source>
</evidence>
<evidence type="ECO:0000256" key="14">
    <source>
        <dbReference type="PROSITE-ProRule" id="PRU00560"/>
    </source>
</evidence>
<keyword evidence="5 14" id="KW-0347">Helicase</keyword>
<evidence type="ECO:0000313" key="17">
    <source>
        <dbReference type="EMBL" id="HJB75278.1"/>
    </source>
</evidence>